<dbReference type="AlphaFoldDB" id="A0A6I9XL46"/>
<proteinExistence type="inferred from homology"/>
<dbReference type="GO" id="GO:0004060">
    <property type="term" value="F:arylamine N-acetyltransferase activity"/>
    <property type="evidence" value="ECO:0007669"/>
    <property type="project" value="UniProtKB-EC"/>
</dbReference>
<dbReference type="Proteomes" id="UP000504617">
    <property type="component" value="Unplaced"/>
</dbReference>
<keyword evidence="3 5" id="KW-0808">Transferase</keyword>
<dbReference type="GeneID" id="106544720"/>
<keyword evidence="4 5" id="KW-0012">Acyltransferase</keyword>
<gene>
    <name evidence="7" type="primary">LOC106544720</name>
</gene>
<evidence type="ECO:0000313" key="6">
    <source>
        <dbReference type="Proteomes" id="UP000504617"/>
    </source>
</evidence>
<dbReference type="PANTHER" id="PTHR11786:SF8">
    <property type="entry name" value="ARYLAMINE N-ACETYLTRANSFERASE 1"/>
    <property type="match status" value="1"/>
</dbReference>
<dbReference type="Pfam" id="PF00797">
    <property type="entry name" value="Acetyltransf_2"/>
    <property type="match status" value="1"/>
</dbReference>
<dbReference type="InterPro" id="IPR038765">
    <property type="entry name" value="Papain-like_cys_pep_sf"/>
</dbReference>
<dbReference type="EC" id="2.3.1.5" evidence="2"/>
<dbReference type="KEGG" id="tsr:106544720"/>
<protein>
    <recommendedName>
        <fullName evidence="2">arylamine N-acetyltransferase</fullName>
        <ecNumber evidence="2">2.3.1.5</ecNumber>
    </recommendedName>
</protein>
<reference evidence="7" key="1">
    <citation type="submission" date="2025-08" db="UniProtKB">
        <authorList>
            <consortium name="RefSeq"/>
        </authorList>
    </citation>
    <scope>IDENTIFICATION</scope>
    <source>
        <tissue evidence="7">Skeletal muscle</tissue>
    </source>
</reference>
<name>A0A6I9XL46_9SAUR</name>
<evidence type="ECO:0000256" key="5">
    <source>
        <dbReference type="RuleBase" id="RU003452"/>
    </source>
</evidence>
<evidence type="ECO:0000256" key="3">
    <source>
        <dbReference type="ARBA" id="ARBA00022679"/>
    </source>
</evidence>
<dbReference type="InterPro" id="IPR001447">
    <property type="entry name" value="Arylamine_N-AcTrfase"/>
</dbReference>
<evidence type="ECO:0000256" key="2">
    <source>
        <dbReference type="ARBA" id="ARBA00012701"/>
    </source>
</evidence>
<dbReference type="PRINTS" id="PR01543">
    <property type="entry name" value="ANATRNSFRASE"/>
</dbReference>
<evidence type="ECO:0000256" key="1">
    <source>
        <dbReference type="ARBA" id="ARBA00006547"/>
    </source>
</evidence>
<evidence type="ECO:0000256" key="4">
    <source>
        <dbReference type="ARBA" id="ARBA00023315"/>
    </source>
</evidence>
<dbReference type="InterPro" id="IPR053710">
    <property type="entry name" value="Arylamine_NAT_domain_sf"/>
</dbReference>
<accession>A0A6I9XL46</accession>
<dbReference type="PANTHER" id="PTHR11786">
    <property type="entry name" value="N-HYDROXYARYLAMINE O-ACETYLTRANSFERASE"/>
    <property type="match status" value="1"/>
</dbReference>
<dbReference type="FunFam" id="3.30.2140.20:FF:000001">
    <property type="entry name" value="Arylamine N-acetyltransferase 1"/>
    <property type="match status" value="1"/>
</dbReference>
<comment type="similarity">
    <text evidence="1 5">Belongs to the arylamine N-acetyltransferase family.</text>
</comment>
<dbReference type="Gene3D" id="3.30.2140.20">
    <property type="match status" value="1"/>
</dbReference>
<dbReference type="SUPFAM" id="SSF54001">
    <property type="entry name" value="Cysteine proteinases"/>
    <property type="match status" value="1"/>
</dbReference>
<keyword evidence="6" id="KW-1185">Reference proteome</keyword>
<dbReference type="RefSeq" id="XP_013916549.1">
    <property type="nucleotide sequence ID" value="XM_014061074.1"/>
</dbReference>
<dbReference type="OrthoDB" id="10260017at2759"/>
<organism evidence="6 7">
    <name type="scientific">Thamnophis sirtalis</name>
    <dbReference type="NCBI Taxonomy" id="35019"/>
    <lineage>
        <taxon>Eukaryota</taxon>
        <taxon>Metazoa</taxon>
        <taxon>Chordata</taxon>
        <taxon>Craniata</taxon>
        <taxon>Vertebrata</taxon>
        <taxon>Euteleostomi</taxon>
        <taxon>Lepidosauria</taxon>
        <taxon>Squamata</taxon>
        <taxon>Bifurcata</taxon>
        <taxon>Unidentata</taxon>
        <taxon>Episquamata</taxon>
        <taxon>Toxicofera</taxon>
        <taxon>Serpentes</taxon>
        <taxon>Colubroidea</taxon>
        <taxon>Colubridae</taxon>
        <taxon>Natricinae</taxon>
        <taxon>Thamnophis</taxon>
    </lineage>
</organism>
<evidence type="ECO:0000313" key="7">
    <source>
        <dbReference type="RefSeq" id="XP_013916549.1"/>
    </source>
</evidence>
<sequence>MNIQDYFERICYKGSQEKVDLETLTEVFQHHIRAVPFENLSLHCGETIPLDLESAYDKIVKRHRGGWCMENNQLLSWAFQIMGYKVGLLSARVYNPERKAYSEDDNHLLIKVVLEGKTYIVDGGFGMAYQMWEPMELVSGKDQPQTPGIFCFTEKDGVWYFHKVKRKKFRMDSENNIPCPDAIENMICKDIYLFTLQPKMIGDFRMACLQLQTDPSSMFLRKSICSLQTTDGFLALIGWTLIETKYNYKDDTDLVVSTVLTSEEVQKILKERFKIRLDKTFVPLNTCSGPVF</sequence>